<protein>
    <submittedName>
        <fullName evidence="1">Uncharacterized protein</fullName>
    </submittedName>
</protein>
<evidence type="ECO:0000313" key="2">
    <source>
        <dbReference type="Proteomes" id="UP000053424"/>
    </source>
</evidence>
<accession>A0A0C3CFF5</accession>
<proteinExistence type="predicted"/>
<organism evidence="1 2">
    <name type="scientific">Hebeloma cylindrosporum</name>
    <dbReference type="NCBI Taxonomy" id="76867"/>
    <lineage>
        <taxon>Eukaryota</taxon>
        <taxon>Fungi</taxon>
        <taxon>Dikarya</taxon>
        <taxon>Basidiomycota</taxon>
        <taxon>Agaricomycotina</taxon>
        <taxon>Agaricomycetes</taxon>
        <taxon>Agaricomycetidae</taxon>
        <taxon>Agaricales</taxon>
        <taxon>Agaricineae</taxon>
        <taxon>Hymenogastraceae</taxon>
        <taxon>Hebeloma</taxon>
    </lineage>
</organism>
<evidence type="ECO:0000313" key="1">
    <source>
        <dbReference type="EMBL" id="KIM42924.1"/>
    </source>
</evidence>
<dbReference type="HOGENOM" id="CLU_2606292_0_0_1"/>
<keyword evidence="2" id="KW-1185">Reference proteome</keyword>
<reference evidence="2" key="2">
    <citation type="submission" date="2015-01" db="EMBL/GenBank/DDBJ databases">
        <title>Evolutionary Origins and Diversification of the Mycorrhizal Mutualists.</title>
        <authorList>
            <consortium name="DOE Joint Genome Institute"/>
            <consortium name="Mycorrhizal Genomics Consortium"/>
            <person name="Kohler A."/>
            <person name="Kuo A."/>
            <person name="Nagy L.G."/>
            <person name="Floudas D."/>
            <person name="Copeland A."/>
            <person name="Barry K.W."/>
            <person name="Cichocki N."/>
            <person name="Veneault-Fourrey C."/>
            <person name="LaButti K."/>
            <person name="Lindquist E.A."/>
            <person name="Lipzen A."/>
            <person name="Lundell T."/>
            <person name="Morin E."/>
            <person name="Murat C."/>
            <person name="Riley R."/>
            <person name="Ohm R."/>
            <person name="Sun H."/>
            <person name="Tunlid A."/>
            <person name="Henrissat B."/>
            <person name="Grigoriev I.V."/>
            <person name="Hibbett D.S."/>
            <person name="Martin F."/>
        </authorList>
    </citation>
    <scope>NUCLEOTIDE SEQUENCE [LARGE SCALE GENOMIC DNA]</scope>
    <source>
        <strain evidence="2">h7</strain>
    </source>
</reference>
<dbReference type="Proteomes" id="UP000053424">
    <property type="component" value="Unassembled WGS sequence"/>
</dbReference>
<dbReference type="EMBL" id="KN831777">
    <property type="protein sequence ID" value="KIM42924.1"/>
    <property type="molecule type" value="Genomic_DNA"/>
</dbReference>
<dbReference type="AlphaFoldDB" id="A0A0C3CFF5"/>
<name>A0A0C3CFF5_HEBCY</name>
<reference evidence="1 2" key="1">
    <citation type="submission" date="2014-04" db="EMBL/GenBank/DDBJ databases">
        <authorList>
            <consortium name="DOE Joint Genome Institute"/>
            <person name="Kuo A."/>
            <person name="Gay G."/>
            <person name="Dore J."/>
            <person name="Kohler A."/>
            <person name="Nagy L.G."/>
            <person name="Floudas D."/>
            <person name="Copeland A."/>
            <person name="Barry K.W."/>
            <person name="Cichocki N."/>
            <person name="Veneault-Fourrey C."/>
            <person name="LaButti K."/>
            <person name="Lindquist E.A."/>
            <person name="Lipzen A."/>
            <person name="Lundell T."/>
            <person name="Morin E."/>
            <person name="Murat C."/>
            <person name="Sun H."/>
            <person name="Tunlid A."/>
            <person name="Henrissat B."/>
            <person name="Grigoriev I.V."/>
            <person name="Hibbett D.S."/>
            <person name="Martin F."/>
            <person name="Nordberg H.P."/>
            <person name="Cantor M.N."/>
            <person name="Hua S.X."/>
        </authorList>
    </citation>
    <scope>NUCLEOTIDE SEQUENCE [LARGE SCALE GENOMIC DNA]</scope>
    <source>
        <strain evidence="2">h7</strain>
    </source>
</reference>
<gene>
    <name evidence="1" type="ORF">M413DRAFT_125756</name>
</gene>
<sequence length="79" mass="9086">MIRQGVAVGTRLKGHTITAYRYNVCTYVQLYRDGEIGVTSWTQRERERKWIQGSMMAYTVHIQPPAERRATNQGVGMVL</sequence>